<evidence type="ECO:0000313" key="2">
    <source>
        <dbReference type="WBParaSite" id="RSKR_0000265700.1"/>
    </source>
</evidence>
<evidence type="ECO:0000313" key="1">
    <source>
        <dbReference type="Proteomes" id="UP000095286"/>
    </source>
</evidence>
<dbReference type="WBParaSite" id="RSKR_0000265700.1">
    <property type="protein sequence ID" value="RSKR_0000265700.1"/>
    <property type="gene ID" value="RSKR_0000265700"/>
</dbReference>
<sequence length="458" mass="48655">MPKDFTLISNNVSSGYTTYVSQKTGRQNETRGQQKNPSQSVESAKKAVASALFKTIEAISNGATTVSCDVRIEKKGSKRIIHVLTQFLIPNHIQEKIENAGHFQNSDGAGFSGGVSPLCTSTPKSSPRTCSESSQCKCGCVDGLSPVCYKKKVGTRYRKKNGQLPTNGNTSSTSYDDSSLYGGSATTSCDTSTTGTVAPPVKQAVPTDSASLLSKSCYVSEGNGYYSDLKRLSRPTIPYTPTSVSTSNSSSGSSASNASTSSNTSGYTSGYSSSATSGSNSTTSKNTSNTEVYNSTGSSNSTANTNTSASSNTGEPSTSGASSSGISSGKTTTSSEDILSKTVSIHNHSRVDQTGNEINCQVYVLQTDIQGKTQCDTYEICAHRKLSVGQFVNSFVKDKLHSLPLKLYFIPSQFYDKPVEDSSLWSLLSPNDHTYIGNLLGSSRTNELRLIMHYIKKN</sequence>
<proteinExistence type="predicted"/>
<reference evidence="2" key="1">
    <citation type="submission" date="2016-11" db="UniProtKB">
        <authorList>
            <consortium name="WormBaseParasite"/>
        </authorList>
    </citation>
    <scope>IDENTIFICATION</scope>
    <source>
        <strain evidence="2">KR3021</strain>
    </source>
</reference>
<organism evidence="1 2">
    <name type="scientific">Rhabditophanes sp. KR3021</name>
    <dbReference type="NCBI Taxonomy" id="114890"/>
    <lineage>
        <taxon>Eukaryota</taxon>
        <taxon>Metazoa</taxon>
        <taxon>Ecdysozoa</taxon>
        <taxon>Nematoda</taxon>
        <taxon>Chromadorea</taxon>
        <taxon>Rhabditida</taxon>
        <taxon>Tylenchina</taxon>
        <taxon>Panagrolaimomorpha</taxon>
        <taxon>Strongyloidoidea</taxon>
        <taxon>Alloionematidae</taxon>
        <taxon>Rhabditophanes</taxon>
    </lineage>
</organism>
<name>A0AC35TP98_9BILA</name>
<accession>A0AC35TP98</accession>
<protein>
    <submittedName>
        <fullName evidence="2">Ras-associating domain-containing protein</fullName>
    </submittedName>
</protein>
<dbReference type="Proteomes" id="UP000095286">
    <property type="component" value="Unplaced"/>
</dbReference>